<dbReference type="Proteomes" id="UP000432015">
    <property type="component" value="Unassembled WGS sequence"/>
</dbReference>
<comment type="caution">
    <text evidence="1">The sequence shown here is derived from an EMBL/GenBank/DDBJ whole genome shotgun (WGS) entry which is preliminary data.</text>
</comment>
<keyword evidence="2" id="KW-1185">Reference proteome</keyword>
<dbReference type="AlphaFoldDB" id="A0A7K1L908"/>
<evidence type="ECO:0000313" key="2">
    <source>
        <dbReference type="Proteomes" id="UP000432015"/>
    </source>
</evidence>
<reference evidence="1 2" key="1">
    <citation type="submission" date="2019-11" db="EMBL/GenBank/DDBJ databases">
        <authorList>
            <person name="Cao P."/>
        </authorList>
    </citation>
    <scope>NUCLEOTIDE SEQUENCE [LARGE SCALE GENOMIC DNA]</scope>
    <source>
        <strain evidence="1 2">NEAU-AAG5</strain>
    </source>
</reference>
<proteinExistence type="predicted"/>
<organism evidence="1 2">
    <name type="scientific">Actinomadura litoris</name>
    <dbReference type="NCBI Taxonomy" id="2678616"/>
    <lineage>
        <taxon>Bacteria</taxon>
        <taxon>Bacillati</taxon>
        <taxon>Actinomycetota</taxon>
        <taxon>Actinomycetes</taxon>
        <taxon>Streptosporangiales</taxon>
        <taxon>Thermomonosporaceae</taxon>
        <taxon>Actinomadura</taxon>
    </lineage>
</organism>
<sequence>MDGTWSPINASPIATLTITGEKVTTTGRLACPGAISEIGSRHPVITMSCAGGAHADRKRGAVIVLDPGSLAINWEGPAWGGLVDSLRRRSEARSAAAALTLPRCPGWRGRLVCRAAAPLAVGEEH</sequence>
<name>A0A7K1L908_9ACTN</name>
<gene>
    <name evidence="1" type="ORF">GNZ18_30530</name>
</gene>
<accession>A0A7K1L908</accession>
<dbReference type="RefSeq" id="WP_156220061.1">
    <property type="nucleotide sequence ID" value="NZ_WOFH01000012.1"/>
</dbReference>
<dbReference type="EMBL" id="WOFH01000012">
    <property type="protein sequence ID" value="MUN40908.1"/>
    <property type="molecule type" value="Genomic_DNA"/>
</dbReference>
<protein>
    <submittedName>
        <fullName evidence="1">Uncharacterized protein</fullName>
    </submittedName>
</protein>
<evidence type="ECO:0000313" key="1">
    <source>
        <dbReference type="EMBL" id="MUN40908.1"/>
    </source>
</evidence>